<comment type="similarity">
    <text evidence="5">Belongs to the YicC/YloC family.</text>
</comment>
<proteinExistence type="inferred from homology"/>
<keyword evidence="4" id="KW-0378">Hydrolase</keyword>
<dbReference type="RefSeq" id="WP_236113623.1">
    <property type="nucleotide sequence ID" value="NZ_JAKGTI010000001.1"/>
</dbReference>
<gene>
    <name evidence="8" type="ORF">L1I42_06245</name>
</gene>
<keyword evidence="2" id="KW-0540">Nuclease</keyword>
<keyword evidence="3" id="KW-0255">Endonuclease</keyword>
<dbReference type="NCBIfam" id="TIGR00255">
    <property type="entry name" value="YicC/YloC family endoribonuclease"/>
    <property type="match status" value="1"/>
</dbReference>
<comment type="cofactor">
    <cofactor evidence="1">
        <name>a divalent metal cation</name>
        <dbReference type="ChEBI" id="CHEBI:60240"/>
    </cofactor>
</comment>
<evidence type="ECO:0000259" key="6">
    <source>
        <dbReference type="Pfam" id="PF03755"/>
    </source>
</evidence>
<dbReference type="Pfam" id="PF08340">
    <property type="entry name" value="YicC-like_C"/>
    <property type="match status" value="1"/>
</dbReference>
<evidence type="ECO:0000313" key="8">
    <source>
        <dbReference type="EMBL" id="MCF4098089.1"/>
    </source>
</evidence>
<dbReference type="PANTHER" id="PTHR30636:SF3">
    <property type="entry name" value="UPF0701 PROTEIN YICC"/>
    <property type="match status" value="1"/>
</dbReference>
<reference evidence="8 9" key="1">
    <citation type="submission" date="2022-01" db="EMBL/GenBank/DDBJ databases">
        <title>Maritalea mediterranea sp. nov., isolated from marine plastic residues from the Malva-rosa beach (Valencia, Spain).</title>
        <authorList>
            <person name="Vidal-Verdu A."/>
            <person name="Molina-Menor E."/>
            <person name="Pascual J."/>
            <person name="Pereto J."/>
            <person name="Porcar M."/>
        </authorList>
    </citation>
    <scope>NUCLEOTIDE SEQUENCE [LARGE SCALE GENOMIC DNA]</scope>
    <source>
        <strain evidence="8 9">P4.10X</strain>
    </source>
</reference>
<sequence>MSKPIASMTGFARAAGGISGAAFNLEIKSVNARGLDLRLRVPPGLDDLENLLRQKLTKALTRGAVQVNLNISYEHLQSEVSVNQQALQTVIDAIGQLSAKVEADKPRLDGILGLKGVLELSEAKLSEKELGDLKQAVLDAADNTISDLIASREAEGLNIHAFLTQRLVEIAELTLKAEEHPARSREAILEKLNNQIALLQEGENGLAEDRLHAEALVLATKADIREELDRLVAHVAAARKLLKQGGPVGRKLDFLSQEFNREANTLCSKSNHVDLTAIGLDLKAAIDQLREQVQNIE</sequence>
<feature type="domain" description="Endoribonuclease YicC-like C-terminal" evidence="7">
    <location>
        <begin position="180"/>
        <end position="297"/>
    </location>
</feature>
<comment type="caution">
    <text evidence="8">The sequence shown here is derived from an EMBL/GenBank/DDBJ whole genome shotgun (WGS) entry which is preliminary data.</text>
</comment>
<evidence type="ECO:0000256" key="1">
    <source>
        <dbReference type="ARBA" id="ARBA00001968"/>
    </source>
</evidence>
<evidence type="ECO:0000259" key="7">
    <source>
        <dbReference type="Pfam" id="PF08340"/>
    </source>
</evidence>
<evidence type="ECO:0000256" key="5">
    <source>
        <dbReference type="ARBA" id="ARBA00035648"/>
    </source>
</evidence>
<evidence type="ECO:0000256" key="2">
    <source>
        <dbReference type="ARBA" id="ARBA00022722"/>
    </source>
</evidence>
<evidence type="ECO:0000256" key="4">
    <source>
        <dbReference type="ARBA" id="ARBA00022801"/>
    </source>
</evidence>
<dbReference type="InterPro" id="IPR005229">
    <property type="entry name" value="YicC/YloC-like"/>
</dbReference>
<evidence type="ECO:0000313" key="9">
    <source>
        <dbReference type="Proteomes" id="UP001201217"/>
    </source>
</evidence>
<evidence type="ECO:0000256" key="3">
    <source>
        <dbReference type="ARBA" id="ARBA00022759"/>
    </source>
</evidence>
<dbReference type="EMBL" id="JAKGTI010000001">
    <property type="protein sequence ID" value="MCF4098089.1"/>
    <property type="molecule type" value="Genomic_DNA"/>
</dbReference>
<name>A0ABS9E5E4_9HYPH</name>
<protein>
    <submittedName>
        <fullName evidence="8">YicC family protein</fullName>
    </submittedName>
</protein>
<dbReference type="Proteomes" id="UP001201217">
    <property type="component" value="Unassembled WGS sequence"/>
</dbReference>
<keyword evidence="9" id="KW-1185">Reference proteome</keyword>
<dbReference type="PANTHER" id="PTHR30636">
    <property type="entry name" value="UPF0701 PROTEIN YICC"/>
    <property type="match status" value="1"/>
</dbReference>
<dbReference type="InterPro" id="IPR013551">
    <property type="entry name" value="YicC-like_C"/>
</dbReference>
<dbReference type="InterPro" id="IPR013527">
    <property type="entry name" value="YicC-like_N"/>
</dbReference>
<feature type="domain" description="Endoribonuclease YicC-like N-terminal" evidence="6">
    <location>
        <begin position="5"/>
        <end position="159"/>
    </location>
</feature>
<accession>A0ABS9E5E4</accession>
<organism evidence="8 9">
    <name type="scientific">Maritalea mediterranea</name>
    <dbReference type="NCBI Taxonomy" id="2909667"/>
    <lineage>
        <taxon>Bacteria</taxon>
        <taxon>Pseudomonadati</taxon>
        <taxon>Pseudomonadota</taxon>
        <taxon>Alphaproteobacteria</taxon>
        <taxon>Hyphomicrobiales</taxon>
        <taxon>Devosiaceae</taxon>
        <taxon>Maritalea</taxon>
    </lineage>
</organism>
<dbReference type="Pfam" id="PF03755">
    <property type="entry name" value="YicC-like_N"/>
    <property type="match status" value="1"/>
</dbReference>